<accession>A0A7Y3T9G4</accession>
<comment type="caution">
    <text evidence="2">The sequence shown here is derived from an EMBL/GenBank/DDBJ whole genome shotgun (WGS) entry which is preliminary data.</text>
</comment>
<dbReference type="RefSeq" id="WP_171380405.1">
    <property type="nucleotide sequence ID" value="NZ_JBLZNL010000006.1"/>
</dbReference>
<dbReference type="SUPFAM" id="SSF55729">
    <property type="entry name" value="Acyl-CoA N-acyltransferases (Nat)"/>
    <property type="match status" value="1"/>
</dbReference>
<feature type="domain" description="YitH/HolE acetyltransferase (GNAT)" evidence="1">
    <location>
        <begin position="161"/>
        <end position="269"/>
    </location>
</feature>
<gene>
    <name evidence="2" type="ORF">EHE22_23135</name>
</gene>
<reference evidence="2 3" key="1">
    <citation type="submission" date="2018-11" db="EMBL/GenBank/DDBJ databases">
        <title>Genome sequencing and analysis.</title>
        <authorList>
            <person name="Huang Y.-T."/>
        </authorList>
    </citation>
    <scope>NUCLEOTIDE SEQUENCE [LARGE SCALE GENOMIC DNA]</scope>
    <source>
        <strain evidence="2 3">SHIN</strain>
    </source>
</reference>
<dbReference type="InterPro" id="IPR041496">
    <property type="entry name" value="YitH/HolE_GNAT"/>
</dbReference>
<organism evidence="2 3">
    <name type="scientific">Brucella pseudogrignonensis</name>
    <dbReference type="NCBI Taxonomy" id="419475"/>
    <lineage>
        <taxon>Bacteria</taxon>
        <taxon>Pseudomonadati</taxon>
        <taxon>Pseudomonadota</taxon>
        <taxon>Alphaproteobacteria</taxon>
        <taxon>Hyphomicrobiales</taxon>
        <taxon>Brucellaceae</taxon>
        <taxon>Brucella/Ochrobactrum group</taxon>
        <taxon>Brucella</taxon>
    </lineage>
</organism>
<protein>
    <recommendedName>
        <fullName evidence="1">YitH/HolE acetyltransferase (GNAT) domain-containing protein</fullName>
    </recommendedName>
</protein>
<dbReference type="InterPro" id="IPR052729">
    <property type="entry name" value="Acyl/Acetyltrans_Enzymes"/>
</dbReference>
<dbReference type="InterPro" id="IPR016181">
    <property type="entry name" value="Acyl_CoA_acyltransferase"/>
</dbReference>
<sequence length="288" mass="31435">MANYSQKKSLDSYELSLVCIEPQHLYGLQALSASVGWPQRKRDWATNLALGNGVVAIDQIDRIHGSAMYFAFGDEKFSIGMTIAHPKLENSGLEGRLIRHIVKKTGGKPTFLNACNNSINSYQSIGASKASYVFQYQGYIIDLPDFKVTCRLADKNDLKGICNCDAEAYAADRGHLLRYLAGISEVRVVDRGGKIVGFSMRRQFGRGYLIGPVIAFTDDDAISLTGSLMKGLSGHFIRSDTRATFGRYTDFLIATGLSAVSNVTTMGLGSWSEFNPKLAYGLSSHSTG</sequence>
<dbReference type="Pfam" id="PF18014">
    <property type="entry name" value="Acetyltransf_18"/>
    <property type="match status" value="1"/>
</dbReference>
<evidence type="ECO:0000313" key="3">
    <source>
        <dbReference type="Proteomes" id="UP000526233"/>
    </source>
</evidence>
<dbReference type="EMBL" id="PKQI01000004">
    <property type="protein sequence ID" value="NNV23288.1"/>
    <property type="molecule type" value="Genomic_DNA"/>
</dbReference>
<dbReference type="PANTHER" id="PTHR47237">
    <property type="entry name" value="SLL0310 PROTEIN"/>
    <property type="match status" value="1"/>
</dbReference>
<dbReference type="AlphaFoldDB" id="A0A7Y3T9G4"/>
<evidence type="ECO:0000313" key="2">
    <source>
        <dbReference type="EMBL" id="NNV23288.1"/>
    </source>
</evidence>
<proteinExistence type="predicted"/>
<dbReference type="Gene3D" id="3.40.630.90">
    <property type="match status" value="1"/>
</dbReference>
<evidence type="ECO:0000259" key="1">
    <source>
        <dbReference type="Pfam" id="PF18014"/>
    </source>
</evidence>
<dbReference type="PANTHER" id="PTHR47237:SF2">
    <property type="entry name" value="BLL4206 PROTEIN"/>
    <property type="match status" value="1"/>
</dbReference>
<dbReference type="Proteomes" id="UP000526233">
    <property type="component" value="Unassembled WGS sequence"/>
</dbReference>
<name>A0A7Y3T9G4_9HYPH</name>